<reference evidence="1 2" key="1">
    <citation type="submission" date="2013-09" db="EMBL/GenBank/DDBJ databases">
        <authorList>
            <person name="Zeng Z."/>
            <person name="Chen C."/>
        </authorList>
    </citation>
    <scope>NUCLEOTIDE SEQUENCE [LARGE SCALE GENOMIC DNA]</scope>
    <source>
        <strain evidence="1 2">WB 3.3-2</strain>
    </source>
</reference>
<proteinExistence type="predicted"/>
<dbReference type="AlphaFoldDB" id="A0A0A2MC80"/>
<dbReference type="OrthoDB" id="7833808at2"/>
<protein>
    <submittedName>
        <fullName evidence="1">Uncharacterized protein</fullName>
    </submittedName>
</protein>
<accession>A0A0A2MC80</accession>
<comment type="caution">
    <text evidence="1">The sequence shown here is derived from an EMBL/GenBank/DDBJ whole genome shotgun (WGS) entry which is preliminary data.</text>
</comment>
<organism evidence="1 2">
    <name type="scientific">Flavobacterium rivuli WB 3.3-2 = DSM 21788</name>
    <dbReference type="NCBI Taxonomy" id="1121895"/>
    <lineage>
        <taxon>Bacteria</taxon>
        <taxon>Pseudomonadati</taxon>
        <taxon>Bacteroidota</taxon>
        <taxon>Flavobacteriia</taxon>
        <taxon>Flavobacteriales</taxon>
        <taxon>Flavobacteriaceae</taxon>
        <taxon>Flavobacterium</taxon>
    </lineage>
</organism>
<dbReference type="EMBL" id="JRLX01000015">
    <property type="protein sequence ID" value="KGO85900.1"/>
    <property type="molecule type" value="Genomic_DNA"/>
</dbReference>
<evidence type="ECO:0000313" key="1">
    <source>
        <dbReference type="EMBL" id="KGO85900.1"/>
    </source>
</evidence>
<gene>
    <name evidence="1" type="ORF">Q765_13790</name>
</gene>
<dbReference type="Proteomes" id="UP000030152">
    <property type="component" value="Unassembled WGS sequence"/>
</dbReference>
<keyword evidence="2" id="KW-1185">Reference proteome</keyword>
<dbReference type="RefSeq" id="WP_020214392.1">
    <property type="nucleotide sequence ID" value="NZ_JRLX01000015.1"/>
</dbReference>
<dbReference type="eggNOG" id="COG4585">
    <property type="taxonomic scope" value="Bacteria"/>
</dbReference>
<evidence type="ECO:0000313" key="2">
    <source>
        <dbReference type="Proteomes" id="UP000030152"/>
    </source>
</evidence>
<sequence length="1138" mass="133612">MKNKLSNLYHSEVGRILSSKKRQNALNNVKNLLEFDDLCEVTETVSKAVLPLKFSVYGNSFPQLLEDLGKGEMLFKPLSLENEFKWTFISIRKFSKKISLFLVLKNNFENYFLLGDYMSAEKTLETILVETGYSIWYIEAKFLLLEYQNKSEEQKQFLSKINETNKNLFVGTLAHFLSFRTERNLSAYKYDYDIKSLFNLKRNDEEYDVRNYYSFRLNYFENFNIDNFSTIVVFENCNSLIDRYLTTRDIIKVLFLKKEWNQFASAKALYLYRKVNDTNLLSIINASSKNIITPNYYNNDYLRILDLYYSGFYEDAITEIMSFIHQQPSNFDLLIIYIRCHVNLKKPVSEIVPNKDALINQITLKIYELMNNAQNRSEILYNLYQINKNTLSFEISAGINSFLKKEQNIGSKDTFRLLSLNMFDPYFAKFFTSPDEGITYLVNGMKYFQSSTAIKTWLEYLKNENPDESTVSKEIYALNKAKISFISENYHESIDQWYNILEQFNDNIPILQTALKYLFSCLLKVDDINEAIKLYVNHYIANNNSIIKIDSNSLLSLLRSRRYTNVRRSIDLPIFVTLCSEDDLEKSFILEQYCKIYGKTLPSELFQEDLDVNALKVELFLFKVCSSEVLKHSIYLNNTVDRLNERLILINHLKEIFEANEKKYVEELNLITNELIIYEGTLKLEESKIYANDQAIITYELKDIDGLFNRFKTIYNLSLQDKKILIISEKSFAIVKFDGSDNYNKSEVKYTESALLEVFSELFDSILDKYLFSNFGIVAYLSTRIRHGVLLGELRPELEKQNLILNRIGETDKYEENRYWNYSLPEKKRLELHQVLSTFSFKIDSLIDDIIKTKIQIKKDGKNELGLFNYEFDKLELSAYITQVSIDVDTKTFCQSLIDLIWQRTDANLEVIRDYIDTTIKNKFSEELNILDTKLREILNVEELPTIYTNVVESSTVIENKLKKISSWFRRSGSTINDFDVNKIFEVVWNNTMKCYPKVLANCSVSINFNPIIKSSYYIHFTDLFRILLDNMFKYGNIIKGKKEFEFFAYEEDGYLKLKFINRVESLPTDLPFKYRDNQLVLDTNKLLSEGKSGISKAIKIAKYDLDNEKNYIVVASDESEKFEVVVCLKVENLLKYA</sequence>
<dbReference type="STRING" id="1121895.GCA_000378485_03225"/>
<name>A0A0A2MC80_9FLAO</name>